<evidence type="ECO:0000256" key="3">
    <source>
        <dbReference type="ARBA" id="ARBA00022692"/>
    </source>
</evidence>
<evidence type="ECO:0000256" key="1">
    <source>
        <dbReference type="ARBA" id="ARBA00004651"/>
    </source>
</evidence>
<keyword evidence="2" id="KW-1003">Cell membrane</keyword>
<evidence type="ECO:0000256" key="4">
    <source>
        <dbReference type="ARBA" id="ARBA00022989"/>
    </source>
</evidence>
<accession>A0A0C1EPN3</accession>
<dbReference type="GO" id="GO:0005886">
    <property type="term" value="C:plasma membrane"/>
    <property type="evidence" value="ECO:0007669"/>
    <property type="project" value="UniProtKB-SubCell"/>
</dbReference>
<keyword evidence="3 6" id="KW-0812">Transmembrane</keyword>
<dbReference type="Proteomes" id="UP000031307">
    <property type="component" value="Unassembled WGS sequence"/>
</dbReference>
<reference evidence="7 8" key="1">
    <citation type="journal article" date="2014" name="Mol. Biol. Evol.">
        <title>Massive expansion of Ubiquitination-related gene families within the Chlamydiae.</title>
        <authorList>
            <person name="Domman D."/>
            <person name="Collingro A."/>
            <person name="Lagkouvardos I."/>
            <person name="Gehre L."/>
            <person name="Weinmaier T."/>
            <person name="Rattei T."/>
            <person name="Subtil A."/>
            <person name="Horn M."/>
        </authorList>
    </citation>
    <scope>NUCLEOTIDE SEQUENCE [LARGE SCALE GENOMIC DNA]</scope>
    <source>
        <strain evidence="7 8">OEW1</strain>
    </source>
</reference>
<sequence length="152" mass="16972">MMMNNLPKESLMQSIHDPLVHQLSKIIVYCVKFLAILMVIVVIWSLVDVVVHLYENIVSSVTSRFSTERLLSTLGSFLAVLIAIEIFLNIIFYLKKDAIHVPLVLATALTAVARKVIILDYSKALAPELYATAALILSLGITYWLVTKNEVS</sequence>
<comment type="subcellular location">
    <subcellularLocation>
        <location evidence="1">Cell membrane</location>
        <topology evidence="1">Multi-pass membrane protein</topology>
    </subcellularLocation>
</comment>
<feature type="transmembrane region" description="Helical" evidence="6">
    <location>
        <begin position="26"/>
        <end position="51"/>
    </location>
</feature>
<dbReference type="PATRIC" id="fig|83552.4.peg.583"/>
<dbReference type="AlphaFoldDB" id="A0A0C1EPN3"/>
<gene>
    <name evidence="7" type="ORF">DB43_EL00100</name>
</gene>
<feature type="transmembrane region" description="Helical" evidence="6">
    <location>
        <begin position="129"/>
        <end position="146"/>
    </location>
</feature>
<proteinExistence type="predicted"/>
<organism evidence="7 8">
    <name type="scientific">Parachlamydia acanthamoebae</name>
    <dbReference type="NCBI Taxonomy" id="83552"/>
    <lineage>
        <taxon>Bacteria</taxon>
        <taxon>Pseudomonadati</taxon>
        <taxon>Chlamydiota</taxon>
        <taxon>Chlamydiia</taxon>
        <taxon>Parachlamydiales</taxon>
        <taxon>Parachlamydiaceae</taxon>
        <taxon>Parachlamydia</taxon>
    </lineage>
</organism>
<evidence type="ECO:0000256" key="2">
    <source>
        <dbReference type="ARBA" id="ARBA00022475"/>
    </source>
</evidence>
<keyword evidence="5 6" id="KW-0472">Membrane</keyword>
<dbReference type="Pfam" id="PF06146">
    <property type="entry name" value="PsiE"/>
    <property type="match status" value="1"/>
</dbReference>
<keyword evidence="4 6" id="KW-1133">Transmembrane helix</keyword>
<evidence type="ECO:0000313" key="8">
    <source>
        <dbReference type="Proteomes" id="UP000031307"/>
    </source>
</evidence>
<evidence type="ECO:0008006" key="9">
    <source>
        <dbReference type="Google" id="ProtNLM"/>
    </source>
</evidence>
<comment type="caution">
    <text evidence="7">The sequence shown here is derived from an EMBL/GenBank/DDBJ whole genome shotgun (WGS) entry which is preliminary data.</text>
</comment>
<evidence type="ECO:0000256" key="6">
    <source>
        <dbReference type="SAM" id="Phobius"/>
    </source>
</evidence>
<dbReference type="EMBL" id="JSAM01000031">
    <property type="protein sequence ID" value="KIA78199.1"/>
    <property type="molecule type" value="Genomic_DNA"/>
</dbReference>
<name>A0A0C1EPN3_9BACT</name>
<feature type="transmembrane region" description="Helical" evidence="6">
    <location>
        <begin position="71"/>
        <end position="93"/>
    </location>
</feature>
<evidence type="ECO:0000313" key="7">
    <source>
        <dbReference type="EMBL" id="KIA78199.1"/>
    </source>
</evidence>
<feature type="transmembrane region" description="Helical" evidence="6">
    <location>
        <begin position="99"/>
        <end position="117"/>
    </location>
</feature>
<protein>
    <recommendedName>
        <fullName evidence="9">Protein PsiE</fullName>
    </recommendedName>
</protein>
<evidence type="ECO:0000256" key="5">
    <source>
        <dbReference type="ARBA" id="ARBA00023136"/>
    </source>
</evidence>
<dbReference type="InterPro" id="IPR020948">
    <property type="entry name" value="P_starv_induced_PsiE-like"/>
</dbReference>